<protein>
    <submittedName>
        <fullName evidence="2">Predicted protein</fullName>
    </submittedName>
</protein>
<reference evidence="2 3" key="1">
    <citation type="journal article" date="2008" name="Nature">
        <title>The genome of Laccaria bicolor provides insights into mycorrhizal symbiosis.</title>
        <authorList>
            <person name="Martin F."/>
            <person name="Aerts A."/>
            <person name="Ahren D."/>
            <person name="Brun A."/>
            <person name="Danchin E.G.J."/>
            <person name="Duchaussoy F."/>
            <person name="Gibon J."/>
            <person name="Kohler A."/>
            <person name="Lindquist E."/>
            <person name="Pereda V."/>
            <person name="Salamov A."/>
            <person name="Shapiro H.J."/>
            <person name="Wuyts J."/>
            <person name="Blaudez D."/>
            <person name="Buee M."/>
            <person name="Brokstein P."/>
            <person name="Canbaeck B."/>
            <person name="Cohen D."/>
            <person name="Courty P.E."/>
            <person name="Coutinho P.M."/>
            <person name="Delaruelle C."/>
            <person name="Detter J.C."/>
            <person name="Deveau A."/>
            <person name="DiFazio S."/>
            <person name="Duplessis S."/>
            <person name="Fraissinet-Tachet L."/>
            <person name="Lucic E."/>
            <person name="Frey-Klett P."/>
            <person name="Fourrey C."/>
            <person name="Feussner I."/>
            <person name="Gay G."/>
            <person name="Grimwood J."/>
            <person name="Hoegger P.J."/>
            <person name="Jain P."/>
            <person name="Kilaru S."/>
            <person name="Labbe J."/>
            <person name="Lin Y.C."/>
            <person name="Legue V."/>
            <person name="Le Tacon F."/>
            <person name="Marmeisse R."/>
            <person name="Melayah D."/>
            <person name="Montanini B."/>
            <person name="Muratet M."/>
            <person name="Nehls U."/>
            <person name="Niculita-Hirzel H."/>
            <person name="Oudot-Le Secq M.P."/>
            <person name="Peter M."/>
            <person name="Quesneville H."/>
            <person name="Rajashekar B."/>
            <person name="Reich M."/>
            <person name="Rouhier N."/>
            <person name="Schmutz J."/>
            <person name="Yin T."/>
            <person name="Chalot M."/>
            <person name="Henrissat B."/>
            <person name="Kuees U."/>
            <person name="Lucas S."/>
            <person name="Van de Peer Y."/>
            <person name="Podila G.K."/>
            <person name="Polle A."/>
            <person name="Pukkila P.J."/>
            <person name="Richardson P.M."/>
            <person name="Rouze P."/>
            <person name="Sanders I.R."/>
            <person name="Stajich J.E."/>
            <person name="Tunlid A."/>
            <person name="Tuskan G."/>
            <person name="Grigoriev I.V."/>
        </authorList>
    </citation>
    <scope>NUCLEOTIDE SEQUENCE [LARGE SCALE GENOMIC DNA]</scope>
    <source>
        <strain evidence="3">S238N-H82 / ATCC MYA-4686</strain>
    </source>
</reference>
<name>B0DEW3_LACBS</name>
<dbReference type="SUPFAM" id="SSF158372">
    <property type="entry name" value="AF1782-like"/>
    <property type="match status" value="1"/>
</dbReference>
<gene>
    <name evidence="2" type="ORF">LACBIDRAFT_299573</name>
</gene>
<dbReference type="InParanoid" id="B0DEW3"/>
<proteinExistence type="predicted"/>
<feature type="compositionally biased region" description="Basic and acidic residues" evidence="1">
    <location>
        <begin position="291"/>
        <end position="306"/>
    </location>
</feature>
<dbReference type="EMBL" id="DS547107">
    <property type="protein sequence ID" value="EDR06615.1"/>
    <property type="molecule type" value="Genomic_DNA"/>
</dbReference>
<dbReference type="InterPro" id="IPR036809">
    <property type="entry name" value="AF1782-like_sf"/>
</dbReference>
<dbReference type="KEGG" id="lbc:LACBIDRAFT_299573"/>
<evidence type="ECO:0000313" key="3">
    <source>
        <dbReference type="Proteomes" id="UP000001194"/>
    </source>
</evidence>
<dbReference type="RefSeq" id="XP_001882462.1">
    <property type="nucleotide sequence ID" value="XM_001882427.1"/>
</dbReference>
<dbReference type="Proteomes" id="UP000001194">
    <property type="component" value="Unassembled WGS sequence"/>
</dbReference>
<feature type="compositionally biased region" description="Basic and acidic residues" evidence="1">
    <location>
        <begin position="238"/>
        <end position="276"/>
    </location>
</feature>
<keyword evidence="3" id="KW-1185">Reference proteome</keyword>
<evidence type="ECO:0000313" key="2">
    <source>
        <dbReference type="EMBL" id="EDR06615.1"/>
    </source>
</evidence>
<feature type="region of interest" description="Disordered" evidence="1">
    <location>
        <begin position="208"/>
        <end position="306"/>
    </location>
</feature>
<sequence>MSQPLDPRRYSSKSKRPASIPELTEQALNNLQWDENEDIKHYLRVAGNYRRDGKEFVRTGELENAFVQLTRAAILVLEKLPLHRDYYTLLSPAQRQNLGLVRVYQLSGLGAFGCIMLLEDYRSHLTGSARQISYDAMPEILGLPHGKSRNFVPCSVTWFGMDGGTGLTSTHDLYGLFNSFNGQDMLDTLGDLKPTLVDRFDKWIQAHPDGIDNERTPDANLPHPMPNDAQTQASAAQYHEEEQRREQRRLAAEEAARWRRQREEQEELTERTRKDAVAAARQAANAPQRSATRDGESDRERERVFERERLRLRALALSMEE</sequence>
<dbReference type="OrthoDB" id="2965483at2759"/>
<feature type="compositionally biased region" description="Basic and acidic residues" evidence="1">
    <location>
        <begin position="208"/>
        <end position="217"/>
    </location>
</feature>
<dbReference type="Gene3D" id="1.20.58.80">
    <property type="entry name" value="Phosphotransferase system, lactose/cellobiose-type IIA subunit"/>
    <property type="match status" value="1"/>
</dbReference>
<dbReference type="GeneID" id="6078318"/>
<dbReference type="HOGENOM" id="CLU_866174_0_0_1"/>
<feature type="compositionally biased region" description="Low complexity" evidence="1">
    <location>
        <begin position="277"/>
        <end position="290"/>
    </location>
</feature>
<organism evidence="3">
    <name type="scientific">Laccaria bicolor (strain S238N-H82 / ATCC MYA-4686)</name>
    <name type="common">Bicoloured deceiver</name>
    <name type="synonym">Laccaria laccata var. bicolor</name>
    <dbReference type="NCBI Taxonomy" id="486041"/>
    <lineage>
        <taxon>Eukaryota</taxon>
        <taxon>Fungi</taxon>
        <taxon>Dikarya</taxon>
        <taxon>Basidiomycota</taxon>
        <taxon>Agaricomycotina</taxon>
        <taxon>Agaricomycetes</taxon>
        <taxon>Agaricomycetidae</taxon>
        <taxon>Agaricales</taxon>
        <taxon>Agaricineae</taxon>
        <taxon>Hydnangiaceae</taxon>
        <taxon>Laccaria</taxon>
    </lineage>
</organism>
<evidence type="ECO:0000256" key="1">
    <source>
        <dbReference type="SAM" id="MobiDB-lite"/>
    </source>
</evidence>
<dbReference type="AlphaFoldDB" id="B0DEW3"/>
<dbReference type="STRING" id="486041.B0DEW3"/>
<accession>B0DEW3</accession>